<sequence>MQDEYIGVIKIFAGNFAPRGYMFCAGQLIAISQNQALFAILGTTYGGNGTTNFALPNLQGTVPIGQGTSRSGEVYTIGETAGATTTTLLVNNLPAHIHTGASKISVSSAQATDSTPVDGASIATPGQLVSRTFSPTLGFATSTPSVNLNSNVITAPTGNNVPVNNMQPYLAINYIICVEGVFPPRN</sequence>
<evidence type="ECO:0000259" key="1">
    <source>
        <dbReference type="Pfam" id="PF07484"/>
    </source>
</evidence>
<evidence type="ECO:0000313" key="2">
    <source>
        <dbReference type="EMBL" id="WXK48785.1"/>
    </source>
</evidence>
<feature type="domain" description="Phage tail collar" evidence="1">
    <location>
        <begin position="7"/>
        <end position="63"/>
    </location>
</feature>
<keyword evidence="3" id="KW-1185">Reference proteome</keyword>
<dbReference type="Pfam" id="PF07484">
    <property type="entry name" value="Collar"/>
    <property type="match status" value="1"/>
</dbReference>
<reference evidence="2 3" key="1">
    <citation type="submission" date="2024-02" db="EMBL/GenBank/DDBJ databases">
        <title>complete genome of Flavobacterium ginsenosidimutans Str. YTB16.</title>
        <authorList>
            <person name="Wang Q."/>
        </authorList>
    </citation>
    <scope>NUCLEOTIDE SEQUENCE [LARGE SCALE GENOMIC DNA]</scope>
    <source>
        <strain evidence="2 3">YTB16</strain>
    </source>
</reference>
<dbReference type="EMBL" id="CP147988">
    <property type="protein sequence ID" value="WXK48785.1"/>
    <property type="molecule type" value="Genomic_DNA"/>
</dbReference>
<organism evidence="2 3">
    <name type="scientific">Flavobacterium ginsenosidimutans</name>
    <dbReference type="NCBI Taxonomy" id="687844"/>
    <lineage>
        <taxon>Bacteria</taxon>
        <taxon>Pseudomonadati</taxon>
        <taxon>Bacteroidota</taxon>
        <taxon>Flavobacteriia</taxon>
        <taxon>Flavobacteriales</taxon>
        <taxon>Flavobacteriaceae</taxon>
        <taxon>Flavobacterium</taxon>
    </lineage>
</organism>
<dbReference type="InterPro" id="IPR037053">
    <property type="entry name" value="Phage_tail_collar_dom_sf"/>
</dbReference>
<protein>
    <submittedName>
        <fullName evidence="2">Tail fiber protein</fullName>
    </submittedName>
</protein>
<dbReference type="InterPro" id="IPR011083">
    <property type="entry name" value="Phage_tail_collar_dom"/>
</dbReference>
<accession>A0ABZ2Q682</accession>
<dbReference type="RefSeq" id="WP_111283051.1">
    <property type="nucleotide sequence ID" value="NZ_CP147988.1"/>
</dbReference>
<dbReference type="Proteomes" id="UP001447857">
    <property type="component" value="Chromosome"/>
</dbReference>
<dbReference type="Gene3D" id="3.90.1340.10">
    <property type="entry name" value="Phage tail collar domain"/>
    <property type="match status" value="1"/>
</dbReference>
<dbReference type="SUPFAM" id="SSF88874">
    <property type="entry name" value="Receptor-binding domain of short tail fibre protein gp12"/>
    <property type="match status" value="1"/>
</dbReference>
<name>A0ABZ2Q682_9FLAO</name>
<gene>
    <name evidence="2" type="ORF">V6624_17320</name>
</gene>
<proteinExistence type="predicted"/>
<evidence type="ECO:0000313" key="3">
    <source>
        <dbReference type="Proteomes" id="UP001447857"/>
    </source>
</evidence>